<dbReference type="InterPro" id="IPR000866">
    <property type="entry name" value="AhpC/TSA"/>
</dbReference>
<dbReference type="AlphaFoldDB" id="A0A7G1Q9B5"/>
<dbReference type="InterPro" id="IPR050553">
    <property type="entry name" value="Thioredoxin_ResA/DsbE_sf"/>
</dbReference>
<dbReference type="InterPro" id="IPR036249">
    <property type="entry name" value="Thioredoxin-like_sf"/>
</dbReference>
<accession>A0A7G1Q9B5</accession>
<feature type="compositionally biased region" description="Basic and acidic residues" evidence="1">
    <location>
        <begin position="171"/>
        <end position="187"/>
    </location>
</feature>
<dbReference type="GO" id="GO:0016491">
    <property type="term" value="F:oxidoreductase activity"/>
    <property type="evidence" value="ECO:0007669"/>
    <property type="project" value="InterPro"/>
</dbReference>
<dbReference type="EMBL" id="LR778175">
    <property type="protein sequence ID" value="CAB1275641.1"/>
    <property type="molecule type" value="Genomic_DNA"/>
</dbReference>
<feature type="region of interest" description="Disordered" evidence="1">
    <location>
        <begin position="165"/>
        <end position="187"/>
    </location>
</feature>
<proteinExistence type="predicted"/>
<dbReference type="Gene3D" id="3.40.30.10">
    <property type="entry name" value="Glutaredoxin"/>
    <property type="match status" value="1"/>
</dbReference>
<organism evidence="3 4">
    <name type="scientific">Candidatus Nitrosacidococcus tergens</name>
    <dbReference type="NCBI Taxonomy" id="553981"/>
    <lineage>
        <taxon>Bacteria</taxon>
        <taxon>Pseudomonadati</taxon>
        <taxon>Pseudomonadota</taxon>
        <taxon>Gammaproteobacteria</taxon>
        <taxon>Chromatiales</taxon>
        <taxon>Chromatiaceae</taxon>
        <taxon>Candidatus Nitrosacidococcus</taxon>
    </lineage>
</organism>
<gene>
    <name evidence="3" type="ORF">NSCAC_0768</name>
</gene>
<reference evidence="3 4" key="1">
    <citation type="submission" date="2020-03" db="EMBL/GenBank/DDBJ databases">
        <authorList>
            <person name="Picone N."/>
        </authorList>
    </citation>
    <scope>NUCLEOTIDE SEQUENCE [LARGE SCALE GENOMIC DNA]</scope>
    <source>
        <strain evidence="3">NSCAC1</strain>
    </source>
</reference>
<dbReference type="GO" id="GO:0016209">
    <property type="term" value="F:antioxidant activity"/>
    <property type="evidence" value="ECO:0007669"/>
    <property type="project" value="InterPro"/>
</dbReference>
<dbReference type="Pfam" id="PF00578">
    <property type="entry name" value="AhpC-TSA"/>
    <property type="match status" value="1"/>
</dbReference>
<keyword evidence="4" id="KW-1185">Reference proteome</keyword>
<evidence type="ECO:0000313" key="3">
    <source>
        <dbReference type="EMBL" id="CAB1275641.1"/>
    </source>
</evidence>
<evidence type="ECO:0000313" key="4">
    <source>
        <dbReference type="Proteomes" id="UP000516072"/>
    </source>
</evidence>
<feature type="domain" description="Alkyl hydroperoxide reductase subunit C/ Thiol specific antioxidant" evidence="2">
    <location>
        <begin position="22"/>
        <end position="136"/>
    </location>
</feature>
<dbReference type="SUPFAM" id="SSF52833">
    <property type="entry name" value="Thioredoxin-like"/>
    <property type="match status" value="1"/>
</dbReference>
<sequence length="187" mass="20946">MRATGILPAPEWQISRWFNTPQPLSIAVLKGKVIVLHSFQMLCPGCVIHGLPQTQKIANLFDENDVAVIGLHTVFEHHNVMTPEALEAFIHEYRYTFPIGVDQPDGKQGLPYTMRTYNMQGTPSLVLIDHQGYIRKHSFGRDEDMQVGAEIALLVHEAKVDKQSGNVTHSVSEENSHKGCDEDKCSI</sequence>
<dbReference type="PANTHER" id="PTHR42852">
    <property type="entry name" value="THIOL:DISULFIDE INTERCHANGE PROTEIN DSBE"/>
    <property type="match status" value="1"/>
</dbReference>
<dbReference type="KEGG" id="ntg:NSCAC_0768"/>
<dbReference type="Proteomes" id="UP000516072">
    <property type="component" value="Chromosome"/>
</dbReference>
<protein>
    <submittedName>
        <fullName evidence="3">Alkyl hydroperoxide reductase/ Thiol specific antioxidant/ Mal allergen</fullName>
    </submittedName>
</protein>
<evidence type="ECO:0000259" key="2">
    <source>
        <dbReference type="Pfam" id="PF00578"/>
    </source>
</evidence>
<dbReference type="PANTHER" id="PTHR42852:SF13">
    <property type="entry name" value="PROTEIN DIPZ"/>
    <property type="match status" value="1"/>
</dbReference>
<name>A0A7G1Q9B5_9GAMM</name>
<dbReference type="RefSeq" id="WP_197745075.1">
    <property type="nucleotide sequence ID" value="NZ_LR778175.1"/>
</dbReference>
<evidence type="ECO:0000256" key="1">
    <source>
        <dbReference type="SAM" id="MobiDB-lite"/>
    </source>
</evidence>